<feature type="domain" description="MYND-type" evidence="7">
    <location>
        <begin position="96"/>
        <end position="132"/>
    </location>
</feature>
<feature type="region of interest" description="Disordered" evidence="5">
    <location>
        <begin position="1"/>
        <end position="38"/>
    </location>
</feature>
<proteinExistence type="predicted"/>
<evidence type="ECO:0000256" key="2">
    <source>
        <dbReference type="ARBA" id="ARBA00022771"/>
    </source>
</evidence>
<dbReference type="InterPro" id="IPR001214">
    <property type="entry name" value="SET_dom"/>
</dbReference>
<keyword evidence="2 4" id="KW-0863">Zinc-finger</keyword>
<reference evidence="8" key="1">
    <citation type="submission" date="2021-03" db="EMBL/GenBank/DDBJ databases">
        <authorList>
            <person name="Tran Van P."/>
        </authorList>
    </citation>
    <scope>NUCLEOTIDE SEQUENCE</scope>
</reference>
<dbReference type="Gene3D" id="6.10.140.2220">
    <property type="match status" value="2"/>
</dbReference>
<accession>A0ABN7ND68</accession>
<dbReference type="CDD" id="cd20071">
    <property type="entry name" value="SET_SMYD"/>
    <property type="match status" value="1"/>
</dbReference>
<dbReference type="Pfam" id="PF00856">
    <property type="entry name" value="SET"/>
    <property type="match status" value="1"/>
</dbReference>
<dbReference type="Gene3D" id="2.170.270.10">
    <property type="entry name" value="SET domain"/>
    <property type="match status" value="1"/>
</dbReference>
<evidence type="ECO:0000256" key="5">
    <source>
        <dbReference type="SAM" id="MobiDB-lite"/>
    </source>
</evidence>
<evidence type="ECO:0000256" key="4">
    <source>
        <dbReference type="PROSITE-ProRule" id="PRU00134"/>
    </source>
</evidence>
<dbReference type="EMBL" id="CAJPIN010000694">
    <property type="protein sequence ID" value="CAG2053806.1"/>
    <property type="molecule type" value="Genomic_DNA"/>
</dbReference>
<dbReference type="PROSITE" id="PS01360">
    <property type="entry name" value="ZF_MYND_1"/>
    <property type="match status" value="1"/>
</dbReference>
<keyword evidence="3" id="KW-0862">Zinc</keyword>
<dbReference type="Proteomes" id="UP001153148">
    <property type="component" value="Unassembled WGS sequence"/>
</dbReference>
<dbReference type="SUPFAM" id="SSF82199">
    <property type="entry name" value="SET domain"/>
    <property type="match status" value="1"/>
</dbReference>
<sequence length="709" mass="79537">MPGQKIEPWTPSTEVRHLTPRPPGCVKITSLPPPPPDRVPDLPDLPARSLKAHMYSCTWKQTVTLWTSSGLDKSEFSLIRTSLVRAMPEEEDVMTCDVCGAHAPNKCSACKQVAYCSKEHQKQDWTRHKEVCRPFEVCSSPELGRHLLASRDLTPGDVILSELPLVVGPKHHSQDEAVLCLLCHRPASLDTDYRCPRCLWPVCGPDCPGDAKTHAHECVVLRVDPQQSRRNVTSQRGYHYEAITPLRCLLQQRRSPRKWRQILEMEAHEGDRGPGTDAYREVREKVVGYLKTNFLDKLPESGAEPLLEDTSEKTLLRLCGVLDVNALELSLPFGTEIVALYPTAYLLEHSCMPNTRHSFETAPGTRQYRVTVTAARDIRRGEHITTMYTHALWGTQARREHLKATKYFSCRCQRCADPTELGTYVSAMKCLGANSDGAACGGIQLPTSPLEEDSDWKCDLCPITLSSSQVNDLVTRIGDEVEDILRGGPTVKQLEELLDKVSTFLHPNHYHCYAVKHSLVQLYGHQHGYKPQQLTLQQLDNKYGTDIHILLYMYSCCFRHVLLLFQTSAPVVSDMYSCCFRHVLLLFQTCTPVVSDMCRCLLTITETLDPGNARLALYSSVLQYETHNAVVQLARRRLAQQPPGIGRDELDSKVKEARQLLLRAAQALAPEPDLSAGGRMLCLVNKSLKELDIWVKELGLSGADRGQSC</sequence>
<feature type="domain" description="SET" evidence="6">
    <location>
        <begin position="133"/>
        <end position="389"/>
    </location>
</feature>
<evidence type="ECO:0000256" key="1">
    <source>
        <dbReference type="ARBA" id="ARBA00022723"/>
    </source>
</evidence>
<comment type="caution">
    <text evidence="8">The sequence shown here is derived from an EMBL/GenBank/DDBJ whole genome shotgun (WGS) entry which is preliminary data.</text>
</comment>
<dbReference type="PANTHER" id="PTHR46455">
    <property type="entry name" value="SET AND MYND DOMAIN CONTAINING, ARTHROPOD-SPECIFIC, MEMBER 4, ISOFORM A"/>
    <property type="match status" value="1"/>
</dbReference>
<evidence type="ECO:0000259" key="6">
    <source>
        <dbReference type="PROSITE" id="PS50280"/>
    </source>
</evidence>
<gene>
    <name evidence="8" type="ORF">TPAB3V08_LOCUS850</name>
</gene>
<dbReference type="Pfam" id="PF01753">
    <property type="entry name" value="zf-MYND"/>
    <property type="match status" value="1"/>
</dbReference>
<dbReference type="InterPro" id="IPR053010">
    <property type="entry name" value="SET_SmydA-8"/>
</dbReference>
<evidence type="ECO:0000313" key="8">
    <source>
        <dbReference type="EMBL" id="CAG2053806.1"/>
    </source>
</evidence>
<dbReference type="PROSITE" id="PS50865">
    <property type="entry name" value="ZF_MYND_2"/>
    <property type="match status" value="1"/>
</dbReference>
<dbReference type="InterPro" id="IPR046341">
    <property type="entry name" value="SET_dom_sf"/>
</dbReference>
<keyword evidence="1" id="KW-0479">Metal-binding</keyword>
<name>A0ABN7ND68_TIMPD</name>
<evidence type="ECO:0000313" key="9">
    <source>
        <dbReference type="Proteomes" id="UP001153148"/>
    </source>
</evidence>
<evidence type="ECO:0000259" key="7">
    <source>
        <dbReference type="PROSITE" id="PS50865"/>
    </source>
</evidence>
<protein>
    <submittedName>
        <fullName evidence="8">Uncharacterized protein</fullName>
    </submittedName>
</protein>
<keyword evidence="9" id="KW-1185">Reference proteome</keyword>
<dbReference type="InterPro" id="IPR002893">
    <property type="entry name" value="Znf_MYND"/>
</dbReference>
<dbReference type="PANTHER" id="PTHR46455:SF2">
    <property type="entry name" value="AT24727P"/>
    <property type="match status" value="1"/>
</dbReference>
<dbReference type="PROSITE" id="PS50280">
    <property type="entry name" value="SET"/>
    <property type="match status" value="1"/>
</dbReference>
<evidence type="ECO:0000256" key="3">
    <source>
        <dbReference type="ARBA" id="ARBA00022833"/>
    </source>
</evidence>
<dbReference type="Gene3D" id="1.10.220.160">
    <property type="match status" value="1"/>
</dbReference>
<organism evidence="8 9">
    <name type="scientific">Timema podura</name>
    <name type="common">Walking stick</name>
    <dbReference type="NCBI Taxonomy" id="61482"/>
    <lineage>
        <taxon>Eukaryota</taxon>
        <taxon>Metazoa</taxon>
        <taxon>Ecdysozoa</taxon>
        <taxon>Arthropoda</taxon>
        <taxon>Hexapoda</taxon>
        <taxon>Insecta</taxon>
        <taxon>Pterygota</taxon>
        <taxon>Neoptera</taxon>
        <taxon>Polyneoptera</taxon>
        <taxon>Phasmatodea</taxon>
        <taxon>Timematodea</taxon>
        <taxon>Timematoidea</taxon>
        <taxon>Timematidae</taxon>
        <taxon>Timema</taxon>
    </lineage>
</organism>